<dbReference type="InterPro" id="IPR000917">
    <property type="entry name" value="Sulfatase_N"/>
</dbReference>
<sequence>VNKKIKNIILGFLFFLVVFVIWFSQNWYKMPKYIGIWKNPIGKNVSVNWEKGPEKRINSKPNVIVILVDDLGFNQISSYGGGMANGNFKTPNIDKLAKDGILCTNGYSSSAVCSPSRASLLTGRFPTRFGFEFTPTTSSFMKGIKAFGKKQIVEGIYHKESESDMIEIKDMGLPQSELTIAEVLKPQGYHNIHIGKWHLGHSEKFLPRKHGFDESLRMDQGSLFLPENDPNVINAKLDFDPIDKLLWGNLPYAVNFNEGPRMKPKGHLTDYLTNEAVKVIELNKNRPFFMYMAYWAVHSPLQAKKEDYEKLSYINNHEERVLAAMVMSVDRGVGKIRKALEDNGIDKNTIIVFTSDNGAPGYIGLPDLNKPYRGWKLTHFEGGVHIPFIVNYPNKIPAGQIYNGRVSNMDIFSTFSEIAGLKPTNDIEIDGVNILPYLTGEIQGEPDRILFSKSGSLSFLIKEGWKLQIDFIQNKKWLFNLNNDPNEKINLASINLEKLKELEKLLNSKIKEQAKPIWPNLLSWPIFIDKTLNQKKSNLDEYTYWAN</sequence>
<dbReference type="Gene3D" id="3.40.720.10">
    <property type="entry name" value="Alkaline Phosphatase, subunit A"/>
    <property type="match status" value="1"/>
</dbReference>
<evidence type="ECO:0000313" key="9">
    <source>
        <dbReference type="EMBL" id="SUZ88846.1"/>
    </source>
</evidence>
<keyword evidence="3" id="KW-0479">Metal-binding</keyword>
<feature type="transmembrane region" description="Helical" evidence="7">
    <location>
        <begin position="7"/>
        <end position="24"/>
    </location>
</feature>
<dbReference type="EMBL" id="UINC01001791">
    <property type="protein sequence ID" value="SUZ88846.1"/>
    <property type="molecule type" value="Genomic_DNA"/>
</dbReference>
<dbReference type="Pfam" id="PF00884">
    <property type="entry name" value="Sulfatase"/>
    <property type="match status" value="1"/>
</dbReference>
<dbReference type="PANTHER" id="PTHR42693:SF42">
    <property type="entry name" value="ARYLSULFATASE G"/>
    <property type="match status" value="1"/>
</dbReference>
<feature type="non-terminal residue" evidence="9">
    <location>
        <position position="1"/>
    </location>
</feature>
<reference evidence="9" key="1">
    <citation type="submission" date="2018-05" db="EMBL/GenBank/DDBJ databases">
        <authorList>
            <person name="Lanie J.A."/>
            <person name="Ng W.-L."/>
            <person name="Kazmierczak K.M."/>
            <person name="Andrzejewski T.M."/>
            <person name="Davidsen T.M."/>
            <person name="Wayne K.J."/>
            <person name="Tettelin H."/>
            <person name="Glass J.I."/>
            <person name="Rusch D."/>
            <person name="Podicherti R."/>
            <person name="Tsui H.-C.T."/>
            <person name="Winkler M.E."/>
        </authorList>
    </citation>
    <scope>NUCLEOTIDE SEQUENCE</scope>
</reference>
<evidence type="ECO:0000256" key="5">
    <source>
        <dbReference type="ARBA" id="ARBA00022801"/>
    </source>
</evidence>
<feature type="domain" description="Sulfatase N-terminal" evidence="8">
    <location>
        <begin position="61"/>
        <end position="420"/>
    </location>
</feature>
<dbReference type="PROSITE" id="PS00523">
    <property type="entry name" value="SULFATASE_1"/>
    <property type="match status" value="1"/>
</dbReference>
<comment type="cofactor">
    <cofactor evidence="1">
        <name>Ca(2+)</name>
        <dbReference type="ChEBI" id="CHEBI:29108"/>
    </cofactor>
</comment>
<evidence type="ECO:0000256" key="2">
    <source>
        <dbReference type="ARBA" id="ARBA00008779"/>
    </source>
</evidence>
<name>A0A381RAQ3_9ZZZZ</name>
<dbReference type="InterPro" id="IPR017850">
    <property type="entry name" value="Alkaline_phosphatase_core_sf"/>
</dbReference>
<dbReference type="GO" id="GO:0046872">
    <property type="term" value="F:metal ion binding"/>
    <property type="evidence" value="ECO:0007669"/>
    <property type="project" value="UniProtKB-KW"/>
</dbReference>
<keyword evidence="6" id="KW-0106">Calcium</keyword>
<keyword evidence="7" id="KW-0472">Membrane</keyword>
<dbReference type="PANTHER" id="PTHR42693">
    <property type="entry name" value="ARYLSULFATASE FAMILY MEMBER"/>
    <property type="match status" value="1"/>
</dbReference>
<gene>
    <name evidence="9" type="ORF">METZ01_LOCUS41700</name>
</gene>
<keyword evidence="7" id="KW-1133">Transmembrane helix</keyword>
<protein>
    <recommendedName>
        <fullName evidence="8">Sulfatase N-terminal domain-containing protein</fullName>
    </recommendedName>
</protein>
<evidence type="ECO:0000259" key="8">
    <source>
        <dbReference type="Pfam" id="PF00884"/>
    </source>
</evidence>
<proteinExistence type="inferred from homology"/>
<comment type="similarity">
    <text evidence="2">Belongs to the sulfatase family.</text>
</comment>
<evidence type="ECO:0000256" key="6">
    <source>
        <dbReference type="ARBA" id="ARBA00022837"/>
    </source>
</evidence>
<dbReference type="InterPro" id="IPR050738">
    <property type="entry name" value="Sulfatase"/>
</dbReference>
<accession>A0A381RAQ3</accession>
<evidence type="ECO:0000256" key="3">
    <source>
        <dbReference type="ARBA" id="ARBA00022723"/>
    </source>
</evidence>
<dbReference type="SUPFAM" id="SSF53649">
    <property type="entry name" value="Alkaline phosphatase-like"/>
    <property type="match status" value="1"/>
</dbReference>
<evidence type="ECO:0000256" key="1">
    <source>
        <dbReference type="ARBA" id="ARBA00001913"/>
    </source>
</evidence>
<dbReference type="Gene3D" id="3.30.1120.10">
    <property type="match status" value="1"/>
</dbReference>
<dbReference type="GO" id="GO:0004065">
    <property type="term" value="F:arylsulfatase activity"/>
    <property type="evidence" value="ECO:0007669"/>
    <property type="project" value="TreeGrafter"/>
</dbReference>
<keyword evidence="5" id="KW-0378">Hydrolase</keyword>
<dbReference type="InterPro" id="IPR024607">
    <property type="entry name" value="Sulfatase_CS"/>
</dbReference>
<evidence type="ECO:0000256" key="4">
    <source>
        <dbReference type="ARBA" id="ARBA00022729"/>
    </source>
</evidence>
<dbReference type="AlphaFoldDB" id="A0A381RAQ3"/>
<evidence type="ECO:0000256" key="7">
    <source>
        <dbReference type="SAM" id="Phobius"/>
    </source>
</evidence>
<keyword evidence="4" id="KW-0732">Signal</keyword>
<organism evidence="9">
    <name type="scientific">marine metagenome</name>
    <dbReference type="NCBI Taxonomy" id="408172"/>
    <lineage>
        <taxon>unclassified sequences</taxon>
        <taxon>metagenomes</taxon>
        <taxon>ecological metagenomes</taxon>
    </lineage>
</organism>
<keyword evidence="7" id="KW-0812">Transmembrane</keyword>